<dbReference type="EMBL" id="LCBC01000021">
    <property type="protein sequence ID" value="KKS03270.1"/>
    <property type="molecule type" value="Genomic_DNA"/>
</dbReference>
<dbReference type="SUPFAM" id="SSF111369">
    <property type="entry name" value="HlyD-like secretion proteins"/>
    <property type="match status" value="1"/>
</dbReference>
<dbReference type="Proteomes" id="UP000034493">
    <property type="component" value="Unassembled WGS sequence"/>
</dbReference>
<dbReference type="InterPro" id="IPR058627">
    <property type="entry name" value="MdtA-like_C"/>
</dbReference>
<evidence type="ECO:0000256" key="1">
    <source>
        <dbReference type="ARBA" id="ARBA00004196"/>
    </source>
</evidence>
<feature type="domain" description="AprE-like beta-barrel" evidence="5">
    <location>
        <begin position="217"/>
        <end position="282"/>
    </location>
</feature>
<dbReference type="GO" id="GO:0030313">
    <property type="term" value="C:cell envelope"/>
    <property type="evidence" value="ECO:0007669"/>
    <property type="project" value="UniProtKB-SubCell"/>
</dbReference>
<dbReference type="Gene3D" id="2.40.50.100">
    <property type="match status" value="1"/>
</dbReference>
<dbReference type="PANTHER" id="PTHR32347">
    <property type="entry name" value="EFFLUX SYSTEM COMPONENT YKNX-RELATED"/>
    <property type="match status" value="1"/>
</dbReference>
<name>A0A0G0VQS2_9BACT</name>
<evidence type="ECO:0000313" key="6">
    <source>
        <dbReference type="EMBL" id="KKS03270.1"/>
    </source>
</evidence>
<evidence type="ECO:0000259" key="5">
    <source>
        <dbReference type="Pfam" id="PF26002"/>
    </source>
</evidence>
<evidence type="ECO:0000256" key="2">
    <source>
        <dbReference type="ARBA" id="ARBA00009477"/>
    </source>
</evidence>
<comment type="caution">
    <text evidence="6">The sequence shown here is derived from an EMBL/GenBank/DDBJ whole genome shotgun (WGS) entry which is preliminary data.</text>
</comment>
<accession>A0A0G0VQS2</accession>
<dbReference type="GO" id="GO:0016020">
    <property type="term" value="C:membrane"/>
    <property type="evidence" value="ECO:0007669"/>
    <property type="project" value="InterPro"/>
</dbReference>
<dbReference type="NCBIfam" id="TIGR01730">
    <property type="entry name" value="RND_mfp"/>
    <property type="match status" value="1"/>
</dbReference>
<evidence type="ECO:0000259" key="4">
    <source>
        <dbReference type="Pfam" id="PF25967"/>
    </source>
</evidence>
<feature type="domain" description="Multidrug resistance protein MdtA-like C-terminal permuted SH3" evidence="4">
    <location>
        <begin position="298"/>
        <end position="352"/>
    </location>
</feature>
<dbReference type="InterPro" id="IPR006143">
    <property type="entry name" value="RND_pump_MFP"/>
</dbReference>
<dbReference type="Gene3D" id="2.40.30.170">
    <property type="match status" value="1"/>
</dbReference>
<dbReference type="InterPro" id="IPR050465">
    <property type="entry name" value="UPF0194_transport"/>
</dbReference>
<comment type="subcellular location">
    <subcellularLocation>
        <location evidence="1">Cell envelope</location>
    </subcellularLocation>
</comment>
<dbReference type="Pfam" id="PF25967">
    <property type="entry name" value="RND-MFP_C"/>
    <property type="match status" value="1"/>
</dbReference>
<dbReference type="Pfam" id="PF26002">
    <property type="entry name" value="Beta-barrel_AprE"/>
    <property type="match status" value="1"/>
</dbReference>
<evidence type="ECO:0000256" key="3">
    <source>
        <dbReference type="ARBA" id="ARBA00023054"/>
    </source>
</evidence>
<keyword evidence="3" id="KW-0175">Coiled coil</keyword>
<dbReference type="Gene3D" id="2.40.420.20">
    <property type="match status" value="1"/>
</dbReference>
<dbReference type="InterPro" id="IPR058982">
    <property type="entry name" value="Beta-barrel_AprE"/>
</dbReference>
<organism evidence="6 7">
    <name type="scientific">Candidatus Curtissbacteria bacterium GW2011_GWA2_41_24</name>
    <dbReference type="NCBI Taxonomy" id="1618411"/>
    <lineage>
        <taxon>Bacteria</taxon>
        <taxon>Candidatus Curtissiibacteriota</taxon>
    </lineage>
</organism>
<gene>
    <name evidence="6" type="ORF">UU56_C0021G0018</name>
</gene>
<dbReference type="AlphaFoldDB" id="A0A0G0VQS2"/>
<proteinExistence type="inferred from homology"/>
<reference evidence="6 7" key="1">
    <citation type="journal article" date="2015" name="Nature">
        <title>rRNA introns, odd ribosomes, and small enigmatic genomes across a large radiation of phyla.</title>
        <authorList>
            <person name="Brown C.T."/>
            <person name="Hug L.A."/>
            <person name="Thomas B.C."/>
            <person name="Sharon I."/>
            <person name="Castelle C.J."/>
            <person name="Singh A."/>
            <person name="Wilkins M.J."/>
            <person name="Williams K.H."/>
            <person name="Banfield J.F."/>
        </authorList>
    </citation>
    <scope>NUCLEOTIDE SEQUENCE [LARGE SCALE GENOMIC DNA]</scope>
</reference>
<protein>
    <submittedName>
        <fullName evidence="6">Uncharacterized protein</fullName>
    </submittedName>
</protein>
<sequence length="368" mass="41117">MKIPSIKSSRRGSNNNIFKKLTKFAKSRRTIVAVVAVVLIIFFATRGGAETSKIKTTQVTEKTLETQVTASGKIASENESTLRFLTSGKLAWISAKEGNYVRRGQTIASLDSQELEKRLRRDLNTYFKTRLDFEDVKDSQKDKVITDTLKRIAQRSQADLDNSVIDVEIRDLAIQFSRLTSPINGYIINKGEFFAGNFVFPTDTIATVADFGKLQFVAEVDESEIGQVKVGQKAYITLDAFDNQPIETQVDFIGPKTITTSTGATAFEVKINLDPPENLRLGMNGEAEIIIQEVPQSLTIPLDALVNDKYVWLKTNDTFQKREIQKGLESELEVQITSGLNKGDQLAISGFDQIDKKNLVQKILSFFK</sequence>
<comment type="similarity">
    <text evidence="2">Belongs to the membrane fusion protein (MFP) (TC 8.A.1) family.</text>
</comment>
<dbReference type="GO" id="GO:0022857">
    <property type="term" value="F:transmembrane transporter activity"/>
    <property type="evidence" value="ECO:0007669"/>
    <property type="project" value="InterPro"/>
</dbReference>
<evidence type="ECO:0000313" key="7">
    <source>
        <dbReference type="Proteomes" id="UP000034493"/>
    </source>
</evidence>